<organism evidence="2 3">
    <name type="scientific">Mycobacterium attenuatum</name>
    <dbReference type="NCBI Taxonomy" id="2341086"/>
    <lineage>
        <taxon>Bacteria</taxon>
        <taxon>Bacillati</taxon>
        <taxon>Actinomycetota</taxon>
        <taxon>Actinomycetes</taxon>
        <taxon>Mycobacteriales</taxon>
        <taxon>Mycobacteriaceae</taxon>
        <taxon>Mycobacterium</taxon>
    </lineage>
</organism>
<keyword evidence="3" id="KW-1185">Reference proteome</keyword>
<protein>
    <submittedName>
        <fullName evidence="2">Uncharacterized protein</fullName>
    </submittedName>
</protein>
<dbReference type="Proteomes" id="UP000273307">
    <property type="component" value="Unassembled WGS sequence"/>
</dbReference>
<proteinExistence type="predicted"/>
<name>A0A498QD60_9MYCO</name>
<dbReference type="AlphaFoldDB" id="A0A498QD60"/>
<dbReference type="EMBL" id="UPHP01000114">
    <property type="protein sequence ID" value="VBA41690.1"/>
    <property type="molecule type" value="Genomic_DNA"/>
</dbReference>
<dbReference type="InterPro" id="IPR036390">
    <property type="entry name" value="WH_DNA-bd_sf"/>
</dbReference>
<sequence>MVRNQTRGARVTLTTTKPGDMHDETASQVNPTALGMHVKVLQAVRLKGRVSPADLATTLGEDHRVITEIVDQLTASGLLLEGTTVRISPAGRTRLNALLAEERTQVDPAAMAAAYNDFRSVNADFKVVVTDWQLKGGQTNTHDDAGYDAAVLARLDAVHRRVQPIIAAAAAQLPRLGAYSAKLTAALDNVRSGDIAWLTKPLIDSYHTVWFELHEELILAVGLTREEAARSGDAQ</sequence>
<evidence type="ECO:0000256" key="1">
    <source>
        <dbReference type="SAM" id="MobiDB-lite"/>
    </source>
</evidence>
<feature type="compositionally biased region" description="Polar residues" evidence="1">
    <location>
        <begin position="1"/>
        <end position="17"/>
    </location>
</feature>
<dbReference type="Gene3D" id="1.10.10.10">
    <property type="entry name" value="Winged helix-like DNA-binding domain superfamily/Winged helix DNA-binding domain"/>
    <property type="match status" value="1"/>
</dbReference>
<evidence type="ECO:0000313" key="3">
    <source>
        <dbReference type="Proteomes" id="UP000273307"/>
    </source>
</evidence>
<dbReference type="SUPFAM" id="SSF46785">
    <property type="entry name" value="Winged helix' DNA-binding domain"/>
    <property type="match status" value="1"/>
</dbReference>
<dbReference type="InterPro" id="IPR036388">
    <property type="entry name" value="WH-like_DNA-bd_sf"/>
</dbReference>
<accession>A0A498QD60</accession>
<feature type="region of interest" description="Disordered" evidence="1">
    <location>
        <begin position="1"/>
        <end position="24"/>
    </location>
</feature>
<evidence type="ECO:0000313" key="2">
    <source>
        <dbReference type="EMBL" id="VBA41690.1"/>
    </source>
</evidence>
<gene>
    <name evidence="2" type="ORF">LAUMK136_04179</name>
</gene>
<reference evidence="2 3" key="1">
    <citation type="submission" date="2018-09" db="EMBL/GenBank/DDBJ databases">
        <authorList>
            <person name="Tagini F."/>
        </authorList>
    </citation>
    <scope>NUCLEOTIDE SEQUENCE [LARGE SCALE GENOMIC DNA]</scope>
    <source>
        <strain evidence="2 3">MK136</strain>
    </source>
</reference>